<sequence>MFDCLAQATSVLSDNVSTPVQPLRQPKRRINPLQLEKQFRGRNWSRFESLNHTSPATLARLREAALLLGIQVERLDDGSLLLLDLSLGESLSLAGRFGSELAVSGHFAGSGHHR</sequence>
<evidence type="ECO:0000313" key="2">
    <source>
        <dbReference type="Proteomes" id="UP001172778"/>
    </source>
</evidence>
<dbReference type="RefSeq" id="WP_284102620.1">
    <property type="nucleotide sequence ID" value="NZ_JARRAF010000035.1"/>
</dbReference>
<keyword evidence="2" id="KW-1185">Reference proteome</keyword>
<gene>
    <name evidence="1" type="ORF">PZA18_19840</name>
</gene>
<dbReference type="EMBL" id="JARRAF010000035">
    <property type="protein sequence ID" value="MDK2126301.1"/>
    <property type="molecule type" value="Genomic_DNA"/>
</dbReference>
<proteinExistence type="predicted"/>
<reference evidence="1" key="1">
    <citation type="submission" date="2023-03" db="EMBL/GenBank/DDBJ databases">
        <title>Chitinimonas shenzhenensis gen. nov., sp. nov., a novel member of family Burkholderiaceae isolated from activated sludge collected in Shen Zhen, China.</title>
        <authorList>
            <person name="Wang X."/>
        </authorList>
    </citation>
    <scope>NUCLEOTIDE SEQUENCE</scope>
    <source>
        <strain evidence="1">DQS-5</strain>
    </source>
</reference>
<evidence type="ECO:0000313" key="1">
    <source>
        <dbReference type="EMBL" id="MDK2126301.1"/>
    </source>
</evidence>
<dbReference type="Proteomes" id="UP001172778">
    <property type="component" value="Unassembled WGS sequence"/>
</dbReference>
<protein>
    <submittedName>
        <fullName evidence="1">Uncharacterized protein</fullName>
    </submittedName>
</protein>
<comment type="caution">
    <text evidence="1">The sequence shown here is derived from an EMBL/GenBank/DDBJ whole genome shotgun (WGS) entry which is preliminary data.</text>
</comment>
<organism evidence="1 2">
    <name type="scientific">Parachitinimonas caeni</name>
    <dbReference type="NCBI Taxonomy" id="3031301"/>
    <lineage>
        <taxon>Bacteria</taxon>
        <taxon>Pseudomonadati</taxon>
        <taxon>Pseudomonadota</taxon>
        <taxon>Betaproteobacteria</taxon>
        <taxon>Neisseriales</taxon>
        <taxon>Chitinibacteraceae</taxon>
        <taxon>Parachitinimonas</taxon>
    </lineage>
</organism>
<accession>A0ABT7E1V9</accession>
<name>A0ABT7E1V9_9NEIS</name>